<evidence type="ECO:0000313" key="8">
    <source>
        <dbReference type="EMBL" id="AFY81401.1"/>
    </source>
</evidence>
<feature type="transmembrane region" description="Helical" evidence="7">
    <location>
        <begin position="321"/>
        <end position="345"/>
    </location>
</feature>
<evidence type="ECO:0000256" key="1">
    <source>
        <dbReference type="ARBA" id="ARBA00004651"/>
    </source>
</evidence>
<sequence>MIKKTKVTSSFKWSLLSQLTRQVMQFVTTAILARLLSPSDFGLLGMASIVIGFVGLFMDLGTSAAVIQKKNISDSFLYSVFWMNVGFGFLAMLTLFSLSPLVASFYKEPKLTAILQVLSITFLISGLGILQKSLLERNLEFNKLAKIEIIAVVIGSILGITLAILKFGVWSLISQSLTGVCVTTLMLWFSQRWSPRLIFHWREISLVSNYSLNLTGFTIFNYFIRNADYLLIGKYLGSEDLGHYTLAYRLMLYPLQNISAVIGRVMFPVLCKIQDDNLQFRRVYLRITSCIALMAFPIMAGMWVIAEPLIITIFGWEWQPVIPLLMILAPVGLLQGLGTTVGTIYQAKGRTDWMLRWGIFAGTLVMLAFVIGLQWGIIGVAASYTVASLILTYPGFAIPFRLIQLSIIDYLSVVWRPFLLSFVMLILLIGIKLLLPVDFNRGWELVVLMSSGLIIYPTINFLINPNQIKELFNLLH</sequence>
<dbReference type="InParanoid" id="K9TGY6"/>
<evidence type="ECO:0000256" key="7">
    <source>
        <dbReference type="SAM" id="Phobius"/>
    </source>
</evidence>
<feature type="transmembrane region" description="Helical" evidence="7">
    <location>
        <begin position="210"/>
        <end position="232"/>
    </location>
</feature>
<dbReference type="FunCoup" id="K9TGY6">
    <property type="interactions" value="20"/>
</dbReference>
<dbReference type="CDD" id="cd13127">
    <property type="entry name" value="MATE_tuaB_like"/>
    <property type="match status" value="1"/>
</dbReference>
<feature type="transmembrane region" description="Helical" evidence="7">
    <location>
        <begin position="357"/>
        <end position="378"/>
    </location>
</feature>
<name>K9TGY6_9CYAN</name>
<protein>
    <submittedName>
        <fullName evidence="8">Membrane protein involved in the export of O-antigen and teichoic acid</fullName>
    </submittedName>
</protein>
<dbReference type="PANTHER" id="PTHR30250">
    <property type="entry name" value="PST FAMILY PREDICTED COLANIC ACID TRANSPORTER"/>
    <property type="match status" value="1"/>
</dbReference>
<keyword evidence="4 7" id="KW-0812">Transmembrane</keyword>
<dbReference type="RefSeq" id="WP_015148045.1">
    <property type="nucleotide sequence ID" value="NC_019693.1"/>
</dbReference>
<keyword evidence="3" id="KW-1003">Cell membrane</keyword>
<feature type="transmembrane region" description="Helical" evidence="7">
    <location>
        <begin position="441"/>
        <end position="463"/>
    </location>
</feature>
<evidence type="ECO:0000256" key="5">
    <source>
        <dbReference type="ARBA" id="ARBA00022989"/>
    </source>
</evidence>
<reference evidence="8 9" key="1">
    <citation type="submission" date="2012-06" db="EMBL/GenBank/DDBJ databases">
        <title>Finished chromosome of genome of Oscillatoria acuminata PCC 6304.</title>
        <authorList>
            <consortium name="US DOE Joint Genome Institute"/>
            <person name="Gugger M."/>
            <person name="Coursin T."/>
            <person name="Rippka R."/>
            <person name="Tandeau De Marsac N."/>
            <person name="Huntemann M."/>
            <person name="Wei C.-L."/>
            <person name="Han J."/>
            <person name="Detter J.C."/>
            <person name="Han C."/>
            <person name="Tapia R."/>
            <person name="Davenport K."/>
            <person name="Daligault H."/>
            <person name="Erkkila T."/>
            <person name="Gu W."/>
            <person name="Munk A.C.C."/>
            <person name="Teshima H."/>
            <person name="Xu Y."/>
            <person name="Chain P."/>
            <person name="Chen A."/>
            <person name="Krypides N."/>
            <person name="Mavromatis K."/>
            <person name="Markowitz V."/>
            <person name="Szeto E."/>
            <person name="Ivanova N."/>
            <person name="Mikhailova N."/>
            <person name="Ovchinnikova G."/>
            <person name="Pagani I."/>
            <person name="Pati A."/>
            <person name="Goodwin L."/>
            <person name="Peters L."/>
            <person name="Pitluck S."/>
            <person name="Woyke T."/>
            <person name="Kerfeld C."/>
        </authorList>
    </citation>
    <scope>NUCLEOTIDE SEQUENCE [LARGE SCALE GENOMIC DNA]</scope>
    <source>
        <strain evidence="8 9">PCC 6304</strain>
    </source>
</reference>
<feature type="transmembrane region" description="Helical" evidence="7">
    <location>
        <begin position="171"/>
        <end position="189"/>
    </location>
</feature>
<feature type="transmembrane region" description="Helical" evidence="7">
    <location>
        <begin position="415"/>
        <end position="435"/>
    </location>
</feature>
<evidence type="ECO:0000256" key="6">
    <source>
        <dbReference type="ARBA" id="ARBA00023136"/>
    </source>
</evidence>
<feature type="transmembrane region" description="Helical" evidence="7">
    <location>
        <begin position="113"/>
        <end position="135"/>
    </location>
</feature>
<dbReference type="Proteomes" id="UP000010367">
    <property type="component" value="Chromosome"/>
</dbReference>
<dbReference type="Pfam" id="PF13440">
    <property type="entry name" value="Polysacc_synt_3"/>
    <property type="match status" value="1"/>
</dbReference>
<dbReference type="HOGENOM" id="CLU_026911_2_1_3"/>
<evidence type="ECO:0000256" key="4">
    <source>
        <dbReference type="ARBA" id="ARBA00022692"/>
    </source>
</evidence>
<dbReference type="eggNOG" id="COG2244">
    <property type="taxonomic scope" value="Bacteria"/>
</dbReference>
<organism evidence="8 9">
    <name type="scientific">Oscillatoria acuminata PCC 6304</name>
    <dbReference type="NCBI Taxonomy" id="56110"/>
    <lineage>
        <taxon>Bacteria</taxon>
        <taxon>Bacillati</taxon>
        <taxon>Cyanobacteriota</taxon>
        <taxon>Cyanophyceae</taxon>
        <taxon>Oscillatoriophycideae</taxon>
        <taxon>Oscillatoriales</taxon>
        <taxon>Oscillatoriaceae</taxon>
        <taxon>Oscillatoria</taxon>
    </lineage>
</organism>
<dbReference type="STRING" id="56110.Oscil6304_1709"/>
<dbReference type="InterPro" id="IPR050833">
    <property type="entry name" value="Poly_Biosynth_Transport"/>
</dbReference>
<dbReference type="PANTHER" id="PTHR30250:SF10">
    <property type="entry name" value="LIPOPOLYSACCHARIDE BIOSYNTHESIS PROTEIN WZXC"/>
    <property type="match status" value="1"/>
</dbReference>
<gene>
    <name evidence="8" type="ORF">Oscil6304_1709</name>
</gene>
<feature type="transmembrane region" description="Helical" evidence="7">
    <location>
        <begin position="384"/>
        <end position="403"/>
    </location>
</feature>
<dbReference type="EMBL" id="CP003607">
    <property type="protein sequence ID" value="AFY81401.1"/>
    <property type="molecule type" value="Genomic_DNA"/>
</dbReference>
<dbReference type="OrthoDB" id="9770347at2"/>
<keyword evidence="9" id="KW-1185">Reference proteome</keyword>
<proteinExistence type="inferred from homology"/>
<dbReference type="KEGG" id="oac:Oscil6304_1709"/>
<comment type="similarity">
    <text evidence="2">Belongs to the polysaccharide synthase family.</text>
</comment>
<dbReference type="AlphaFoldDB" id="K9TGY6"/>
<evidence type="ECO:0000313" key="9">
    <source>
        <dbReference type="Proteomes" id="UP000010367"/>
    </source>
</evidence>
<feature type="transmembrane region" description="Helical" evidence="7">
    <location>
        <begin position="252"/>
        <end position="271"/>
    </location>
</feature>
<dbReference type="GO" id="GO:0005886">
    <property type="term" value="C:plasma membrane"/>
    <property type="evidence" value="ECO:0007669"/>
    <property type="project" value="UniProtKB-SubCell"/>
</dbReference>
<accession>K9TGY6</accession>
<evidence type="ECO:0000256" key="3">
    <source>
        <dbReference type="ARBA" id="ARBA00022475"/>
    </source>
</evidence>
<feature type="transmembrane region" description="Helical" evidence="7">
    <location>
        <begin position="147"/>
        <end position="165"/>
    </location>
</feature>
<keyword evidence="5 7" id="KW-1133">Transmembrane helix</keyword>
<feature type="transmembrane region" description="Helical" evidence="7">
    <location>
        <begin position="79"/>
        <end position="101"/>
    </location>
</feature>
<comment type="subcellular location">
    <subcellularLocation>
        <location evidence="1">Cell membrane</location>
        <topology evidence="1">Multi-pass membrane protein</topology>
    </subcellularLocation>
</comment>
<dbReference type="NCBIfam" id="NF007773">
    <property type="entry name" value="PRK10459.1"/>
    <property type="match status" value="1"/>
</dbReference>
<feature type="transmembrane region" description="Helical" evidence="7">
    <location>
        <begin position="41"/>
        <end position="67"/>
    </location>
</feature>
<evidence type="ECO:0000256" key="2">
    <source>
        <dbReference type="ARBA" id="ARBA00007430"/>
    </source>
</evidence>
<dbReference type="PRINTS" id="PR00173">
    <property type="entry name" value="EDTRNSPORT"/>
</dbReference>
<feature type="transmembrane region" description="Helical" evidence="7">
    <location>
        <begin position="283"/>
        <end position="306"/>
    </location>
</feature>
<keyword evidence="6 7" id="KW-0472">Membrane</keyword>